<gene>
    <name evidence="1" type="ORF">JI739_04550</name>
</gene>
<evidence type="ECO:0000313" key="1">
    <source>
        <dbReference type="EMBL" id="MBL0419614.1"/>
    </source>
</evidence>
<sequence>MARDIVHLKVEGTRGAVKGESVAAGHVGEIDVHSFGWKMRSPRDVVTKAAAARVDYGDLVIEKHIDAASTALMSMLATNELVRKAVLSVRRQGVDAEDYLTLTLTKAHVTGYQLQQSDSGEDRMVEQITLAYESVEVSYAGQEVGGARKGATHFHGIAAASS</sequence>
<proteinExistence type="predicted"/>
<dbReference type="Gene3D" id="2.30.110.20">
    <property type="entry name" value="Hcp1-like"/>
    <property type="match status" value="1"/>
</dbReference>
<dbReference type="InterPro" id="IPR036624">
    <property type="entry name" value="Hcp1-lik_sf"/>
</dbReference>
<dbReference type="RefSeq" id="WP_201682628.1">
    <property type="nucleotide sequence ID" value="NZ_JAEQNA010000001.1"/>
</dbReference>
<dbReference type="SUPFAM" id="SSF141452">
    <property type="entry name" value="Hcp1-like"/>
    <property type="match status" value="1"/>
</dbReference>
<comment type="caution">
    <text evidence="1">The sequence shown here is derived from an EMBL/GenBank/DDBJ whole genome shotgun (WGS) entry which is preliminary data.</text>
</comment>
<dbReference type="InterPro" id="IPR008514">
    <property type="entry name" value="T6SS_Hcp"/>
</dbReference>
<evidence type="ECO:0000313" key="2">
    <source>
        <dbReference type="Proteomes" id="UP000613011"/>
    </source>
</evidence>
<dbReference type="AlphaFoldDB" id="A0A937D0N3"/>
<dbReference type="Proteomes" id="UP000613011">
    <property type="component" value="Unassembled WGS sequence"/>
</dbReference>
<name>A0A937D0N3_9BURK</name>
<organism evidence="1 2">
    <name type="scientific">Ramlibacter aurantiacus</name>
    <dbReference type="NCBI Taxonomy" id="2801330"/>
    <lineage>
        <taxon>Bacteria</taxon>
        <taxon>Pseudomonadati</taxon>
        <taxon>Pseudomonadota</taxon>
        <taxon>Betaproteobacteria</taxon>
        <taxon>Burkholderiales</taxon>
        <taxon>Comamonadaceae</taxon>
        <taxon>Ramlibacter</taxon>
    </lineage>
</organism>
<dbReference type="PANTHER" id="PTHR36152">
    <property type="entry name" value="CYTOPLASMIC PROTEIN-RELATED"/>
    <property type="match status" value="1"/>
</dbReference>
<keyword evidence="2" id="KW-1185">Reference proteome</keyword>
<dbReference type="Pfam" id="PF05638">
    <property type="entry name" value="T6SS_HCP"/>
    <property type="match status" value="1"/>
</dbReference>
<accession>A0A937D0N3</accession>
<dbReference type="EMBL" id="JAEQNA010000001">
    <property type="protein sequence ID" value="MBL0419614.1"/>
    <property type="molecule type" value="Genomic_DNA"/>
</dbReference>
<reference evidence="1" key="1">
    <citation type="submission" date="2021-01" db="EMBL/GenBank/DDBJ databases">
        <title>Ramlibacter sp. strain AW1 16S ribosomal RNA gene Genome sequencing and assembly.</title>
        <authorList>
            <person name="Kang M."/>
        </authorList>
    </citation>
    <scope>NUCLEOTIDE SEQUENCE</scope>
    <source>
        <strain evidence="1">AW1</strain>
    </source>
</reference>
<dbReference type="NCBIfam" id="TIGR03344">
    <property type="entry name" value="VI_effect_Hcp1"/>
    <property type="match status" value="1"/>
</dbReference>
<protein>
    <submittedName>
        <fullName evidence="1">Type VI secretion system tube protein Hcp</fullName>
    </submittedName>
</protein>
<dbReference type="InterPro" id="IPR053165">
    <property type="entry name" value="HSI-I_assembly_Hcp1"/>
</dbReference>
<dbReference type="PANTHER" id="PTHR36152:SF1">
    <property type="entry name" value="UBIQUITIN-LIKE DOMAIN-CONTAINING PROTEIN"/>
    <property type="match status" value="1"/>
</dbReference>